<dbReference type="WBParaSite" id="ES5_v2.g11528.t1">
    <property type="protein sequence ID" value="ES5_v2.g11528.t1"/>
    <property type="gene ID" value="ES5_v2.g11528"/>
</dbReference>
<protein>
    <submittedName>
        <fullName evidence="2">Lipase</fullName>
    </submittedName>
</protein>
<organism evidence="1 2">
    <name type="scientific">Panagrolaimus sp. ES5</name>
    <dbReference type="NCBI Taxonomy" id="591445"/>
    <lineage>
        <taxon>Eukaryota</taxon>
        <taxon>Metazoa</taxon>
        <taxon>Ecdysozoa</taxon>
        <taxon>Nematoda</taxon>
        <taxon>Chromadorea</taxon>
        <taxon>Rhabditida</taxon>
        <taxon>Tylenchina</taxon>
        <taxon>Panagrolaimomorpha</taxon>
        <taxon>Panagrolaimoidea</taxon>
        <taxon>Panagrolaimidae</taxon>
        <taxon>Panagrolaimus</taxon>
    </lineage>
</organism>
<proteinExistence type="predicted"/>
<reference evidence="2" key="1">
    <citation type="submission" date="2022-11" db="UniProtKB">
        <authorList>
            <consortium name="WormBaseParasite"/>
        </authorList>
    </citation>
    <scope>IDENTIFICATION</scope>
</reference>
<evidence type="ECO:0000313" key="1">
    <source>
        <dbReference type="Proteomes" id="UP000887579"/>
    </source>
</evidence>
<name>A0AC34F3F3_9BILA</name>
<sequence>MHVSWSKVHSTDFFHGAGYADYNFPSLHLGINASYGGKEFKEQELKHNPVIFIHGNSDGALDDGTEFSSGFSASIRHFLYKGYTSGELYAITWGDRKLMKSFTRTHSCATLLRIRRFVEAVLTYTNSTKVDIIAHSMGVTLARQIIKGGSIQDQIEECMIGKPINDQVHTFVGIASANFGMCTCNKETAAKMPACGVTTGFYSGETCRKVAKMPFSKHHKSGLSCSEALPHHQCEPEYAANLMLLNSDKEFKDAERVYSFWSEEDEIIGPNSVWGRKTSHIPNSDTVMVYENKKHHALKTETVKDQYRAIKWTLY</sequence>
<evidence type="ECO:0000313" key="2">
    <source>
        <dbReference type="WBParaSite" id="ES5_v2.g11528.t1"/>
    </source>
</evidence>
<dbReference type="Proteomes" id="UP000887579">
    <property type="component" value="Unplaced"/>
</dbReference>
<accession>A0AC34F3F3</accession>